<proteinExistence type="predicted"/>
<name>A0AC34R149_9BILA</name>
<dbReference type="WBParaSite" id="JU765_v2.g2364.t1">
    <property type="protein sequence ID" value="JU765_v2.g2364.t1"/>
    <property type="gene ID" value="JU765_v2.g2364"/>
</dbReference>
<reference evidence="2" key="1">
    <citation type="submission" date="2022-11" db="UniProtKB">
        <authorList>
            <consortium name="WormBaseParasite"/>
        </authorList>
    </citation>
    <scope>IDENTIFICATION</scope>
</reference>
<evidence type="ECO:0000313" key="2">
    <source>
        <dbReference type="WBParaSite" id="JU765_v2.g2364.t1"/>
    </source>
</evidence>
<dbReference type="Proteomes" id="UP000887576">
    <property type="component" value="Unplaced"/>
</dbReference>
<evidence type="ECO:0000313" key="1">
    <source>
        <dbReference type="Proteomes" id="UP000887576"/>
    </source>
</evidence>
<sequence>MNEGRELPEDTNDDVETVSMRVPKKSTSTLQKDENDNTRPPSEACPLLYQNSIRSRSTSKASKANSLQADFIIQNPTVETLSNRTASIEMNIPPFSNDSEFVAIDMDLPDFIDEPTITFENPLVVNRFDPVVIPPSPTIANPHDLNAGFPVMIFEDSEAIRQARNLSLSPTPTTEEPRRFREKRERYGRDPNKLYETYKEEWDRLER</sequence>
<protein>
    <submittedName>
        <fullName evidence="2">Uncharacterized protein</fullName>
    </submittedName>
</protein>
<accession>A0AC34R149</accession>
<organism evidence="1 2">
    <name type="scientific">Panagrolaimus sp. JU765</name>
    <dbReference type="NCBI Taxonomy" id="591449"/>
    <lineage>
        <taxon>Eukaryota</taxon>
        <taxon>Metazoa</taxon>
        <taxon>Ecdysozoa</taxon>
        <taxon>Nematoda</taxon>
        <taxon>Chromadorea</taxon>
        <taxon>Rhabditida</taxon>
        <taxon>Tylenchina</taxon>
        <taxon>Panagrolaimomorpha</taxon>
        <taxon>Panagrolaimoidea</taxon>
        <taxon>Panagrolaimidae</taxon>
        <taxon>Panagrolaimus</taxon>
    </lineage>
</organism>